<accession>R0KD85</accession>
<sequence length="101" mass="10557">MSSTEPEVLAEHVPHDLEPRSQSPSSSSFLRGNSLLPPGPGIQEGDAVYAIRCNEVEILGKALKNRKAVFLKPGAGGAGSSGCYQQEPTGRGTTPRLAARA</sequence>
<protein>
    <submittedName>
        <fullName evidence="2">Uncharacterized protein</fullName>
    </submittedName>
</protein>
<evidence type="ECO:0000313" key="2">
    <source>
        <dbReference type="EMBL" id="EOB07897.1"/>
    </source>
</evidence>
<evidence type="ECO:0000256" key="1">
    <source>
        <dbReference type="SAM" id="MobiDB-lite"/>
    </source>
</evidence>
<evidence type="ECO:0000313" key="3">
    <source>
        <dbReference type="Proteomes" id="UP000296049"/>
    </source>
</evidence>
<name>R0KD85_ANAPL</name>
<feature type="region of interest" description="Disordered" evidence="1">
    <location>
        <begin position="74"/>
        <end position="101"/>
    </location>
</feature>
<gene>
    <name evidence="2" type="ORF">Anapl_08640</name>
</gene>
<feature type="compositionally biased region" description="Basic and acidic residues" evidence="1">
    <location>
        <begin position="9"/>
        <end position="19"/>
    </location>
</feature>
<feature type="region of interest" description="Disordered" evidence="1">
    <location>
        <begin position="1"/>
        <end position="38"/>
    </location>
</feature>
<proteinExistence type="predicted"/>
<keyword evidence="3" id="KW-1185">Reference proteome</keyword>
<dbReference type="Proteomes" id="UP000296049">
    <property type="component" value="Unassembled WGS sequence"/>
</dbReference>
<feature type="compositionally biased region" description="Polar residues" evidence="1">
    <location>
        <begin position="82"/>
        <end position="92"/>
    </location>
</feature>
<reference evidence="3" key="1">
    <citation type="journal article" date="2013" name="Nat. Genet.">
        <title>The duck genome and transcriptome provide insight into an avian influenza virus reservoir species.</title>
        <authorList>
            <person name="Huang Y."/>
            <person name="Li Y."/>
            <person name="Burt D.W."/>
            <person name="Chen H."/>
            <person name="Zhang Y."/>
            <person name="Qian W."/>
            <person name="Kim H."/>
            <person name="Gan S."/>
            <person name="Zhao Y."/>
            <person name="Li J."/>
            <person name="Yi K."/>
            <person name="Feng H."/>
            <person name="Zhu P."/>
            <person name="Li B."/>
            <person name="Liu Q."/>
            <person name="Fairley S."/>
            <person name="Magor K.E."/>
            <person name="Du Z."/>
            <person name="Hu X."/>
            <person name="Goodman L."/>
            <person name="Tafer H."/>
            <person name="Vignal A."/>
            <person name="Lee T."/>
            <person name="Kim K.W."/>
            <person name="Sheng Z."/>
            <person name="An Y."/>
            <person name="Searle S."/>
            <person name="Herrero J."/>
            <person name="Groenen M.A."/>
            <person name="Crooijmans R.P."/>
            <person name="Faraut T."/>
            <person name="Cai Q."/>
            <person name="Webster R.G."/>
            <person name="Aldridge J.R."/>
            <person name="Warren W.C."/>
            <person name="Bartschat S."/>
            <person name="Kehr S."/>
            <person name="Marz M."/>
            <person name="Stadler P.F."/>
            <person name="Smith J."/>
            <person name="Kraus R.H."/>
            <person name="Zhao Y."/>
            <person name="Ren L."/>
            <person name="Fei J."/>
            <person name="Morisson M."/>
            <person name="Kaiser P."/>
            <person name="Griffin D.K."/>
            <person name="Rao M."/>
            <person name="Pitel F."/>
            <person name="Wang J."/>
            <person name="Li N."/>
        </authorList>
    </citation>
    <scope>NUCLEOTIDE SEQUENCE [LARGE SCALE GENOMIC DNA]</scope>
</reference>
<organism evidence="2 3">
    <name type="scientific">Anas platyrhynchos</name>
    <name type="common">Mallard</name>
    <name type="synonym">Anas boschas</name>
    <dbReference type="NCBI Taxonomy" id="8839"/>
    <lineage>
        <taxon>Eukaryota</taxon>
        <taxon>Metazoa</taxon>
        <taxon>Chordata</taxon>
        <taxon>Craniata</taxon>
        <taxon>Vertebrata</taxon>
        <taxon>Euteleostomi</taxon>
        <taxon>Archelosauria</taxon>
        <taxon>Archosauria</taxon>
        <taxon>Dinosauria</taxon>
        <taxon>Saurischia</taxon>
        <taxon>Theropoda</taxon>
        <taxon>Coelurosauria</taxon>
        <taxon>Aves</taxon>
        <taxon>Neognathae</taxon>
        <taxon>Galloanserae</taxon>
        <taxon>Anseriformes</taxon>
        <taxon>Anatidae</taxon>
        <taxon>Anatinae</taxon>
        <taxon>Anas</taxon>
    </lineage>
</organism>
<dbReference type="AlphaFoldDB" id="R0KD85"/>
<dbReference type="EMBL" id="KB742485">
    <property type="protein sequence ID" value="EOB07897.1"/>
    <property type="molecule type" value="Genomic_DNA"/>
</dbReference>